<organism evidence="2 3">
    <name type="scientific">Sordaria macrospora</name>
    <dbReference type="NCBI Taxonomy" id="5147"/>
    <lineage>
        <taxon>Eukaryota</taxon>
        <taxon>Fungi</taxon>
        <taxon>Dikarya</taxon>
        <taxon>Ascomycota</taxon>
        <taxon>Pezizomycotina</taxon>
        <taxon>Sordariomycetes</taxon>
        <taxon>Sordariomycetidae</taxon>
        <taxon>Sordariales</taxon>
        <taxon>Sordariaceae</taxon>
        <taxon>Sordaria</taxon>
    </lineage>
</organism>
<proteinExistence type="predicted"/>
<accession>A0A8S8ZEL5</accession>
<reference evidence="2 3" key="1">
    <citation type="submission" date="2017-07" db="EMBL/GenBank/DDBJ databases">
        <title>Genome sequence of the Sordaria macrospora wild type strain R19027.</title>
        <authorList>
            <person name="Nowrousian M."/>
            <person name="Teichert I."/>
            <person name="Kueck U."/>
        </authorList>
    </citation>
    <scope>NUCLEOTIDE SEQUENCE [LARGE SCALE GENOMIC DNA]</scope>
    <source>
        <strain evidence="2 3">R19027</strain>
        <tissue evidence="2">Mycelium</tissue>
    </source>
</reference>
<evidence type="ECO:0000313" key="2">
    <source>
        <dbReference type="EMBL" id="KAA8628543.1"/>
    </source>
</evidence>
<feature type="compositionally biased region" description="Basic and acidic residues" evidence="1">
    <location>
        <begin position="72"/>
        <end position="88"/>
    </location>
</feature>
<evidence type="ECO:0000256" key="1">
    <source>
        <dbReference type="SAM" id="MobiDB-lite"/>
    </source>
</evidence>
<dbReference type="Proteomes" id="UP000433876">
    <property type="component" value="Unassembled WGS sequence"/>
</dbReference>
<dbReference type="AlphaFoldDB" id="A0A8S8ZEL5"/>
<evidence type="ECO:0000313" key="3">
    <source>
        <dbReference type="Proteomes" id="UP000433876"/>
    </source>
</evidence>
<gene>
    <name evidence="2" type="ORF">SMACR_09182</name>
</gene>
<dbReference type="EMBL" id="NMPR01000177">
    <property type="protein sequence ID" value="KAA8628543.1"/>
    <property type="molecule type" value="Genomic_DNA"/>
</dbReference>
<protein>
    <submittedName>
        <fullName evidence="2">Uncharacterized protein</fullName>
    </submittedName>
</protein>
<comment type="caution">
    <text evidence="2">The sequence shown here is derived from an EMBL/GenBank/DDBJ whole genome shotgun (WGS) entry which is preliminary data.</text>
</comment>
<feature type="region of interest" description="Disordered" evidence="1">
    <location>
        <begin position="1"/>
        <end position="26"/>
    </location>
</feature>
<name>A0A8S8ZEL5_SORMA</name>
<feature type="region of interest" description="Disordered" evidence="1">
    <location>
        <begin position="58"/>
        <end position="110"/>
    </location>
</feature>
<sequence>MPISLMDRGSIQLHYHPHPSSSNHTSEKLTILLSPIMSTAKMVHDLDTILRQIPKGSSLADKAHATGRPAKAGHEYHKVGRSDDKKTSNAEGMTPMGRFQAEGFGDTPWHNVKDVYIPKK</sequence>
<dbReference type="VEuPathDB" id="FungiDB:SMAC_09182"/>